<dbReference type="PANTHER" id="PTHR32305">
    <property type="match status" value="1"/>
</dbReference>
<evidence type="ECO:0000313" key="2">
    <source>
        <dbReference type="Proteomes" id="UP001444146"/>
    </source>
</evidence>
<accession>A0ABV0HFL2</accession>
<comment type="caution">
    <text evidence="1">The sequence shown here is derived from an EMBL/GenBank/DDBJ whole genome shotgun (WGS) entry which is preliminary data.</text>
</comment>
<dbReference type="Pfam" id="PF05593">
    <property type="entry name" value="RHS_repeat"/>
    <property type="match status" value="4"/>
</dbReference>
<dbReference type="InterPro" id="IPR031325">
    <property type="entry name" value="RHS_repeat"/>
</dbReference>
<dbReference type="PANTHER" id="PTHR32305:SF15">
    <property type="entry name" value="PROTEIN RHSA-RELATED"/>
    <property type="match status" value="1"/>
</dbReference>
<gene>
    <name evidence="1" type="ORF">VSR74_03035</name>
</gene>
<name>A0ABV0HFL2_9ENTR</name>
<dbReference type="InterPro" id="IPR050708">
    <property type="entry name" value="T6SS_VgrG/RHS"/>
</dbReference>
<dbReference type="EMBL" id="JAYMYY010000001">
    <property type="protein sequence ID" value="MEO3988800.1"/>
    <property type="molecule type" value="Genomic_DNA"/>
</dbReference>
<sequence length="532" mass="61855">MPGGESTQYEYSPAGRPVKMLRADNWVASLSWTRKGQPESYRMGYSNPVRWQYDNNGRLSVVTDPTGHTVRREYDERDRLTHLYNENGEMYRFVQGANDRLHEEQGLDGIITRYEYDSCDRVISKTWAAGTPDALTHHWQYNAAGEVTEKITPDGRTEYRYSASRKLKEARFFPAGLDEHGLPLPTRKIRLEYDALGQLTAEDTDTGRVSYTLDALGNRTAVQLPDGRSLKTLYYGSGHVLNISLDGRMITGFSRDNLHREVSRTQGSLTMRTQYDRLGRAERREIYREGNRIRPVEAWHRRYDSRHNLLSETQIYDYGYQDYSYDDADRVLRHETRHRGSRQWQYDAAGNLLEASQAGGALKYNRQTLCRQKACEYDVYGRLVQKTGPGGIWRYRYDSEHRMTEAVTEIPTMTWMGKTRHEVHFSYDPLGRRTEKRSVVKAFENGRGQVKETQRVTTFVWEGLRLLAENRDGLPLVYVYEDTESYTPLARIWGSGEKARVDYYRCSQNGMPEALTDEQGKQHWRLEVDTWG</sequence>
<organism evidence="1 2">
    <name type="scientific">Pseudocitrobacter cyperus</name>
    <dbReference type="NCBI Taxonomy" id="3112843"/>
    <lineage>
        <taxon>Bacteria</taxon>
        <taxon>Pseudomonadati</taxon>
        <taxon>Pseudomonadota</taxon>
        <taxon>Gammaproteobacteria</taxon>
        <taxon>Enterobacterales</taxon>
        <taxon>Enterobacteriaceae</taxon>
        <taxon>Pseudocitrobacter</taxon>
    </lineage>
</organism>
<reference evidence="1 2" key="1">
    <citation type="submission" date="2024-01" db="EMBL/GenBank/DDBJ databases">
        <title>Pseudocitrobacter sp. Endophytic strain Cyp-38L.</title>
        <authorList>
            <person name="Amer M.A."/>
            <person name="Hamed S.M."/>
        </authorList>
    </citation>
    <scope>NUCLEOTIDE SEQUENCE [LARGE SCALE GENOMIC DNA]</scope>
    <source>
        <strain evidence="1 2">Cyp38S</strain>
    </source>
</reference>
<dbReference type="RefSeq" id="WP_347793332.1">
    <property type="nucleotide sequence ID" value="NZ_JAYMYY010000001.1"/>
</dbReference>
<evidence type="ECO:0000313" key="1">
    <source>
        <dbReference type="EMBL" id="MEO3988800.1"/>
    </source>
</evidence>
<dbReference type="InterPro" id="IPR006530">
    <property type="entry name" value="YD"/>
</dbReference>
<keyword evidence="2" id="KW-1185">Reference proteome</keyword>
<dbReference type="Proteomes" id="UP001444146">
    <property type="component" value="Unassembled WGS sequence"/>
</dbReference>
<protein>
    <submittedName>
        <fullName evidence="1">RHS domain-containing protein</fullName>
    </submittedName>
</protein>
<dbReference type="Gene3D" id="2.180.10.10">
    <property type="entry name" value="RHS repeat-associated core"/>
    <property type="match status" value="2"/>
</dbReference>
<dbReference type="NCBIfam" id="TIGR01643">
    <property type="entry name" value="YD_repeat_2x"/>
    <property type="match status" value="5"/>
</dbReference>
<proteinExistence type="predicted"/>